<dbReference type="EMBL" id="QFRJ01000012">
    <property type="protein sequence ID" value="PWH84676.1"/>
    <property type="molecule type" value="Genomic_DNA"/>
</dbReference>
<dbReference type="AlphaFoldDB" id="A0A2U2XA53"/>
<feature type="transmembrane region" description="Helical" evidence="1">
    <location>
        <begin position="12"/>
        <end position="30"/>
    </location>
</feature>
<gene>
    <name evidence="2" type="ORF">DIT68_13200</name>
</gene>
<proteinExistence type="predicted"/>
<dbReference type="Proteomes" id="UP000245370">
    <property type="component" value="Unassembled WGS sequence"/>
</dbReference>
<keyword evidence="1" id="KW-0472">Membrane</keyword>
<dbReference type="OrthoDB" id="1444708at2"/>
<evidence type="ECO:0000313" key="2">
    <source>
        <dbReference type="EMBL" id="PWH84676.1"/>
    </source>
</evidence>
<comment type="caution">
    <text evidence="2">The sequence shown here is derived from an EMBL/GenBank/DDBJ whole genome shotgun (WGS) entry which is preliminary data.</text>
</comment>
<reference evidence="2 3" key="2">
    <citation type="submission" date="2018-05" db="EMBL/GenBank/DDBJ databases">
        <authorList>
            <person name="Lanie J.A."/>
            <person name="Ng W.-L."/>
            <person name="Kazmierczak K.M."/>
            <person name="Andrzejewski T.M."/>
            <person name="Davidsen T.M."/>
            <person name="Wayne K.J."/>
            <person name="Tettelin H."/>
            <person name="Glass J.I."/>
            <person name="Rusch D."/>
            <person name="Podicherti R."/>
            <person name="Tsui H.-C.T."/>
            <person name="Winkler M.E."/>
        </authorList>
    </citation>
    <scope>NUCLEOTIDE SEQUENCE [LARGE SCALE GENOMIC DNA]</scope>
    <source>
        <strain evidence="2 3">C305</strain>
    </source>
</reference>
<feature type="transmembrane region" description="Helical" evidence="1">
    <location>
        <begin position="89"/>
        <end position="108"/>
    </location>
</feature>
<keyword evidence="1" id="KW-1133">Transmembrane helix</keyword>
<organism evidence="2 3">
    <name type="scientific">Brumimicrobium oceani</name>
    <dbReference type="NCBI Taxonomy" id="2100725"/>
    <lineage>
        <taxon>Bacteria</taxon>
        <taxon>Pseudomonadati</taxon>
        <taxon>Bacteroidota</taxon>
        <taxon>Flavobacteriia</taxon>
        <taxon>Flavobacteriales</taxon>
        <taxon>Crocinitomicaceae</taxon>
        <taxon>Brumimicrobium</taxon>
    </lineage>
</organism>
<name>A0A2U2XA53_9FLAO</name>
<feature type="transmembrane region" description="Helical" evidence="1">
    <location>
        <begin position="36"/>
        <end position="55"/>
    </location>
</feature>
<protein>
    <submittedName>
        <fullName evidence="2">Uncharacterized protein</fullName>
    </submittedName>
</protein>
<keyword evidence="1" id="KW-0812">Transmembrane</keyword>
<dbReference type="RefSeq" id="WP_109360288.1">
    <property type="nucleotide sequence ID" value="NZ_QFRJ01000012.1"/>
</dbReference>
<evidence type="ECO:0000256" key="1">
    <source>
        <dbReference type="SAM" id="Phobius"/>
    </source>
</evidence>
<evidence type="ECO:0000313" key="3">
    <source>
        <dbReference type="Proteomes" id="UP000245370"/>
    </source>
</evidence>
<sequence>MIIEKRKYRQPIILLVFGIVFSLFSDYASLDSEGDWFARSGAVLSFVSVVVQFLLSNLKKTELESLFRSKIGLKAKIQTVKIKDKRHEFLSFASGITGLVGTLIWGYGDLLF</sequence>
<keyword evidence="3" id="KW-1185">Reference proteome</keyword>
<reference evidence="2 3" key="1">
    <citation type="submission" date="2018-05" db="EMBL/GenBank/DDBJ databases">
        <title>Brumimicrobium oceani sp. nov., isolated from coastal sediment.</title>
        <authorList>
            <person name="Kou Y."/>
        </authorList>
    </citation>
    <scope>NUCLEOTIDE SEQUENCE [LARGE SCALE GENOMIC DNA]</scope>
    <source>
        <strain evidence="2 3">C305</strain>
    </source>
</reference>
<accession>A0A2U2XA53</accession>